<comment type="caution">
    <text evidence="2">The sequence shown here is derived from an EMBL/GenBank/DDBJ whole genome shotgun (WGS) entry which is preliminary data.</text>
</comment>
<gene>
    <name evidence="2" type="ORF">RAT170B_1642</name>
    <name evidence="1" type="ORF">RAT170B_1713</name>
</gene>
<dbReference type="Proteomes" id="UP000033736">
    <property type="component" value="Unassembled WGS sequence"/>
</dbReference>
<dbReference type="AlphaFoldDB" id="A0A0F3RF65"/>
<accession>A0A0F3RF65</accession>
<evidence type="ECO:0000313" key="3">
    <source>
        <dbReference type="Proteomes" id="UP000033736"/>
    </source>
</evidence>
<dbReference type="EMBL" id="LAOQ01000011">
    <property type="protein sequence ID" value="KJW03829.1"/>
    <property type="molecule type" value="Genomic_DNA"/>
</dbReference>
<organism evidence="2 3">
    <name type="scientific">Rickettsia argasii T170-B</name>
    <dbReference type="NCBI Taxonomy" id="1268837"/>
    <lineage>
        <taxon>Bacteria</taxon>
        <taxon>Pseudomonadati</taxon>
        <taxon>Pseudomonadota</taxon>
        <taxon>Alphaproteobacteria</taxon>
        <taxon>Rickettsiales</taxon>
        <taxon>Rickettsiaceae</taxon>
        <taxon>Rickettsieae</taxon>
        <taxon>Rickettsia</taxon>
        <taxon>spotted fever group</taxon>
    </lineage>
</organism>
<keyword evidence="3" id="KW-1185">Reference proteome</keyword>
<reference evidence="2 3" key="1">
    <citation type="submission" date="2015-01" db="EMBL/GenBank/DDBJ databases">
        <title>Genome Sequencing of Rickettsiales /home/snadendla/prok_pipe/test/illegal_ec_num.txt.</title>
        <authorList>
            <person name="Daugherty S.C."/>
            <person name="Su Q."/>
            <person name="Abolude K."/>
            <person name="Beier-Sexton M."/>
            <person name="Carlyon J.A."/>
            <person name="Carter R."/>
            <person name="Day N.P."/>
            <person name="Dumler S.J."/>
            <person name="Dyachenko V."/>
            <person name="Godinez A."/>
            <person name="Kurtti T.J."/>
            <person name="Lichay M."/>
            <person name="Mullins K.E."/>
            <person name="Ott S."/>
            <person name="Pappas-Brown V."/>
            <person name="Paris D.H."/>
            <person name="Patel P."/>
            <person name="Richards A.L."/>
            <person name="Sadzewicz L."/>
            <person name="Sears K."/>
            <person name="Seidman D."/>
            <person name="Sengamalay N."/>
            <person name="Stenos J."/>
            <person name="Tallon L.J."/>
            <person name="Vincent G."/>
            <person name="Fraser C.M."/>
            <person name="Munderloh U."/>
            <person name="Dunning-Hotopp J.C."/>
        </authorList>
    </citation>
    <scope>NUCLEOTIDE SEQUENCE [LARGE SCALE GENOMIC DNA]</scope>
    <source>
        <strain evidence="2 3">T170-B</strain>
    </source>
</reference>
<protein>
    <submittedName>
        <fullName evidence="2">Putative dNA polymerase III subunit epsilon</fullName>
    </submittedName>
</protein>
<proteinExistence type="predicted"/>
<name>A0A0F3RF65_9RICK</name>
<dbReference type="PATRIC" id="fig|1268837.3.peg.555"/>
<evidence type="ECO:0000313" key="1">
    <source>
        <dbReference type="EMBL" id="KJW01995.1"/>
    </source>
</evidence>
<dbReference type="EMBL" id="LAOQ01000018">
    <property type="protein sequence ID" value="KJW01995.1"/>
    <property type="molecule type" value="Genomic_DNA"/>
</dbReference>
<evidence type="ECO:0000313" key="2">
    <source>
        <dbReference type="EMBL" id="KJW03829.1"/>
    </source>
</evidence>
<sequence length="39" mass="4755">MFNHLDQIADVLNNTNQYKVIKRYNKPNYYSIPDDRPKK</sequence>